<dbReference type="SUPFAM" id="SSF54593">
    <property type="entry name" value="Glyoxalase/Bleomycin resistance protein/Dihydroxybiphenyl dioxygenase"/>
    <property type="match status" value="1"/>
</dbReference>
<dbReference type="Proteomes" id="UP000034954">
    <property type="component" value="Unassembled WGS sequence"/>
</dbReference>
<sequence>MELNHIGITNKNELQAIQFYQDFLGLEKTREMLLAPELSGQLFSLFQEIKVLVFEKPGLKVEVFISDFQHANPNFIHFGLMLDNFTEITEKAQRSHVEIIVGKHKEKTVYFLKDFSGNLIEIKQKS</sequence>
<comment type="caution">
    <text evidence="2">The sequence shown here is derived from an EMBL/GenBank/DDBJ whole genome shotgun (WGS) entry which is preliminary data.</text>
</comment>
<gene>
    <name evidence="2" type="ORF">BROFUL_00277</name>
</gene>
<dbReference type="Gene3D" id="3.10.180.10">
    <property type="entry name" value="2,3-Dihydroxybiphenyl 1,2-Dioxygenase, domain 1"/>
    <property type="match status" value="1"/>
</dbReference>
<dbReference type="EMBL" id="LAQJ01000032">
    <property type="protein sequence ID" value="KKO20994.1"/>
    <property type="molecule type" value="Genomic_DNA"/>
</dbReference>
<organism evidence="2 3">
    <name type="scientific">Candidatus Brocadia fulgida</name>
    <dbReference type="NCBI Taxonomy" id="380242"/>
    <lineage>
        <taxon>Bacteria</taxon>
        <taxon>Pseudomonadati</taxon>
        <taxon>Planctomycetota</taxon>
        <taxon>Candidatus Brocadiia</taxon>
        <taxon>Candidatus Brocadiales</taxon>
        <taxon>Candidatus Brocadiaceae</taxon>
        <taxon>Candidatus Brocadia</taxon>
    </lineage>
</organism>
<keyword evidence="3" id="KW-1185">Reference proteome</keyword>
<dbReference type="EC" id="5.1.99.1" evidence="2"/>
<dbReference type="InterPro" id="IPR004360">
    <property type="entry name" value="Glyas_Fos-R_dOase_dom"/>
</dbReference>
<dbReference type="GO" id="GO:0004493">
    <property type="term" value="F:methylmalonyl-CoA epimerase activity"/>
    <property type="evidence" value="ECO:0007669"/>
    <property type="project" value="UniProtKB-EC"/>
</dbReference>
<evidence type="ECO:0000259" key="1">
    <source>
        <dbReference type="PROSITE" id="PS51819"/>
    </source>
</evidence>
<dbReference type="InterPro" id="IPR037523">
    <property type="entry name" value="VOC_core"/>
</dbReference>
<dbReference type="PROSITE" id="PS51819">
    <property type="entry name" value="VOC"/>
    <property type="match status" value="1"/>
</dbReference>
<protein>
    <submittedName>
        <fullName evidence="2">Methylmalonyl-CoA epimerase</fullName>
        <ecNumber evidence="2">5.1.99.1</ecNumber>
    </submittedName>
</protein>
<evidence type="ECO:0000313" key="2">
    <source>
        <dbReference type="EMBL" id="KKO20994.1"/>
    </source>
</evidence>
<reference evidence="2 3" key="1">
    <citation type="journal article" date="2013" name="BMC Microbiol.">
        <title>Identification of the type II cytochrome c maturation pathway in anammox bacteria by comparative genomics.</title>
        <authorList>
            <person name="Ferousi C."/>
            <person name="Speth D.R."/>
            <person name="Reimann J."/>
            <person name="Op den Camp H.J."/>
            <person name="Allen J.W."/>
            <person name="Keltjens J.T."/>
            <person name="Jetten M.S."/>
        </authorList>
    </citation>
    <scope>NUCLEOTIDE SEQUENCE [LARGE SCALE GENOMIC DNA]</scope>
    <source>
        <strain evidence="2">RU1</strain>
    </source>
</reference>
<dbReference type="AlphaFoldDB" id="A0A0M2V2S7"/>
<accession>A0A0M2V2S7</accession>
<dbReference type="InterPro" id="IPR029068">
    <property type="entry name" value="Glyas_Bleomycin-R_OHBP_Dase"/>
</dbReference>
<feature type="domain" description="VOC" evidence="1">
    <location>
        <begin position="2"/>
        <end position="125"/>
    </location>
</feature>
<dbReference type="Pfam" id="PF00903">
    <property type="entry name" value="Glyoxalase"/>
    <property type="match status" value="1"/>
</dbReference>
<name>A0A0M2V2S7_9BACT</name>
<proteinExistence type="predicted"/>
<evidence type="ECO:0000313" key="3">
    <source>
        <dbReference type="Proteomes" id="UP000034954"/>
    </source>
</evidence>
<keyword evidence="2" id="KW-0413">Isomerase</keyword>
<dbReference type="CDD" id="cd06587">
    <property type="entry name" value="VOC"/>
    <property type="match status" value="1"/>
</dbReference>